<accession>A0A6I2UAQ8</accession>
<keyword evidence="6" id="KW-0902">Two-component regulatory system</keyword>
<dbReference type="InterPro" id="IPR011006">
    <property type="entry name" value="CheY-like_superfamily"/>
</dbReference>
<reference evidence="10 11" key="1">
    <citation type="submission" date="2019-08" db="EMBL/GenBank/DDBJ databases">
        <title>In-depth cultivation of the pig gut microbiome towards novel bacterial diversity and tailored functional studies.</title>
        <authorList>
            <person name="Wylensek D."/>
            <person name="Hitch T.C.A."/>
            <person name="Clavel T."/>
        </authorList>
    </citation>
    <scope>NUCLEOTIDE SEQUENCE [LARGE SCALE GENOMIC DNA]</scope>
    <source>
        <strain evidence="10 11">WCA-693-APC-5D-A</strain>
    </source>
</reference>
<dbReference type="PROSITE" id="PS50109">
    <property type="entry name" value="HIS_KIN"/>
    <property type="match status" value="1"/>
</dbReference>
<gene>
    <name evidence="10" type="ORF">FYJ84_06375</name>
</gene>
<dbReference type="Gene3D" id="3.30.565.10">
    <property type="entry name" value="Histidine kinase-like ATPase, C-terminal domain"/>
    <property type="match status" value="1"/>
</dbReference>
<dbReference type="CDD" id="cd00082">
    <property type="entry name" value="HisKA"/>
    <property type="match status" value="1"/>
</dbReference>
<dbReference type="InterPro" id="IPR003661">
    <property type="entry name" value="HisK_dim/P_dom"/>
</dbReference>
<dbReference type="Pfam" id="PF00072">
    <property type="entry name" value="Response_reg"/>
    <property type="match status" value="1"/>
</dbReference>
<evidence type="ECO:0000256" key="3">
    <source>
        <dbReference type="ARBA" id="ARBA00022553"/>
    </source>
</evidence>
<dbReference type="CDD" id="cd17546">
    <property type="entry name" value="REC_hyHK_CKI1_RcsC-like"/>
    <property type="match status" value="1"/>
</dbReference>
<evidence type="ECO:0000256" key="1">
    <source>
        <dbReference type="ARBA" id="ARBA00000085"/>
    </source>
</evidence>
<keyword evidence="11" id="KW-1185">Reference proteome</keyword>
<dbReference type="Pfam" id="PF00512">
    <property type="entry name" value="HisKA"/>
    <property type="match status" value="1"/>
</dbReference>
<dbReference type="SUPFAM" id="SSF52172">
    <property type="entry name" value="CheY-like"/>
    <property type="match status" value="1"/>
</dbReference>
<dbReference type="SMART" id="SM00388">
    <property type="entry name" value="HisKA"/>
    <property type="match status" value="1"/>
</dbReference>
<evidence type="ECO:0000256" key="4">
    <source>
        <dbReference type="ARBA" id="ARBA00022679"/>
    </source>
</evidence>
<evidence type="ECO:0000313" key="10">
    <source>
        <dbReference type="EMBL" id="MSU08608.1"/>
    </source>
</evidence>
<dbReference type="InterPro" id="IPR004358">
    <property type="entry name" value="Sig_transdc_His_kin-like_C"/>
</dbReference>
<dbReference type="Pfam" id="PF02518">
    <property type="entry name" value="HATPase_c"/>
    <property type="match status" value="1"/>
</dbReference>
<dbReference type="EC" id="2.7.13.3" evidence="2"/>
<evidence type="ECO:0000256" key="2">
    <source>
        <dbReference type="ARBA" id="ARBA00012438"/>
    </source>
</evidence>
<keyword evidence="4" id="KW-0808">Transferase</keyword>
<evidence type="ECO:0000259" key="9">
    <source>
        <dbReference type="PROSITE" id="PS50110"/>
    </source>
</evidence>
<dbReference type="RefSeq" id="WP_154406775.1">
    <property type="nucleotide sequence ID" value="NZ_VUNR01000010.1"/>
</dbReference>
<evidence type="ECO:0000256" key="7">
    <source>
        <dbReference type="PROSITE-ProRule" id="PRU00169"/>
    </source>
</evidence>
<comment type="caution">
    <text evidence="10">The sequence shown here is derived from an EMBL/GenBank/DDBJ whole genome shotgun (WGS) entry which is preliminary data.</text>
</comment>
<dbReference type="Gene3D" id="3.40.50.2300">
    <property type="match status" value="1"/>
</dbReference>
<keyword evidence="5" id="KW-0418">Kinase</keyword>
<evidence type="ECO:0000256" key="6">
    <source>
        <dbReference type="ARBA" id="ARBA00023012"/>
    </source>
</evidence>
<dbReference type="AlphaFoldDB" id="A0A6I2UAQ8"/>
<comment type="catalytic activity">
    <reaction evidence="1">
        <text>ATP + protein L-histidine = ADP + protein N-phospho-L-histidine.</text>
        <dbReference type="EC" id="2.7.13.3"/>
    </reaction>
</comment>
<dbReference type="GeneID" id="96778539"/>
<evidence type="ECO:0000313" key="11">
    <source>
        <dbReference type="Proteomes" id="UP000433181"/>
    </source>
</evidence>
<proteinExistence type="predicted"/>
<evidence type="ECO:0000256" key="5">
    <source>
        <dbReference type="ARBA" id="ARBA00022777"/>
    </source>
</evidence>
<keyword evidence="3 7" id="KW-0597">Phosphoprotein</keyword>
<sequence length="407" mass="45988">MEDRNPKVKNQLNTAADEKKRIEELWQNIDCRKLLAHMSHDLRSPLSNVLGLTELARNKSDDREYVEYCLEKIDASAHFLMDMLTDVLYIIRLEAGENNLRKSSVDLKEFFNSLSDTARAMAYEKRLNFFAHFDEQIVPLVRTDGSRVRQVLQNLLSNAVKFTPRFGRVDFSAKLLEADNDRVRIRFTVKDTGVGIADELKDIIFLPLTKEYRGSTNVYGGSGLGLAICKQLVDRLGGTLDFTSSKGDGSEFWVVLDFELDKAALQRQSEAPAQAVDFSGKYVLLAEDNHINCEIVKRLLTRRGLTVETAENGQVALNKYMMNAPRTYDLILMDVRMPYMDGLKAARMIRASGKSDAKTIPIMAMTANAYEEDIQQSMEAGMNAHLVKPVEPSELYRAVQRALNGEL</sequence>
<dbReference type="SMART" id="SM00387">
    <property type="entry name" value="HATPase_c"/>
    <property type="match status" value="1"/>
</dbReference>
<dbReference type="InterPro" id="IPR003594">
    <property type="entry name" value="HATPase_dom"/>
</dbReference>
<dbReference type="InterPro" id="IPR036890">
    <property type="entry name" value="HATPase_C_sf"/>
</dbReference>
<name>A0A6I2UAQ8_9FIRM</name>
<dbReference type="SUPFAM" id="SSF55874">
    <property type="entry name" value="ATPase domain of HSP90 chaperone/DNA topoisomerase II/histidine kinase"/>
    <property type="match status" value="1"/>
</dbReference>
<organism evidence="10 11">
    <name type="scientific">Anaerovibrio slackiae</name>
    <dbReference type="NCBI Taxonomy" id="2652309"/>
    <lineage>
        <taxon>Bacteria</taxon>
        <taxon>Bacillati</taxon>
        <taxon>Bacillota</taxon>
        <taxon>Negativicutes</taxon>
        <taxon>Selenomonadales</taxon>
        <taxon>Selenomonadaceae</taxon>
        <taxon>Anaerovibrio</taxon>
    </lineage>
</organism>
<feature type="domain" description="Response regulatory" evidence="9">
    <location>
        <begin position="282"/>
        <end position="403"/>
    </location>
</feature>
<dbReference type="EMBL" id="VUNR01000010">
    <property type="protein sequence ID" value="MSU08608.1"/>
    <property type="molecule type" value="Genomic_DNA"/>
</dbReference>
<dbReference type="Gene3D" id="1.10.287.130">
    <property type="match status" value="1"/>
</dbReference>
<dbReference type="PANTHER" id="PTHR43047">
    <property type="entry name" value="TWO-COMPONENT HISTIDINE PROTEIN KINASE"/>
    <property type="match status" value="1"/>
</dbReference>
<dbReference type="PRINTS" id="PR00344">
    <property type="entry name" value="BCTRLSENSOR"/>
</dbReference>
<dbReference type="SUPFAM" id="SSF47384">
    <property type="entry name" value="Homodimeric domain of signal transducing histidine kinase"/>
    <property type="match status" value="1"/>
</dbReference>
<dbReference type="InterPro" id="IPR005467">
    <property type="entry name" value="His_kinase_dom"/>
</dbReference>
<dbReference type="InterPro" id="IPR001789">
    <property type="entry name" value="Sig_transdc_resp-reg_receiver"/>
</dbReference>
<dbReference type="InterPro" id="IPR036097">
    <property type="entry name" value="HisK_dim/P_sf"/>
</dbReference>
<dbReference type="SMART" id="SM00448">
    <property type="entry name" value="REC"/>
    <property type="match status" value="1"/>
</dbReference>
<evidence type="ECO:0000259" key="8">
    <source>
        <dbReference type="PROSITE" id="PS50109"/>
    </source>
</evidence>
<dbReference type="Proteomes" id="UP000433181">
    <property type="component" value="Unassembled WGS sequence"/>
</dbReference>
<feature type="modified residue" description="4-aspartylphosphate" evidence="7">
    <location>
        <position position="334"/>
    </location>
</feature>
<dbReference type="PROSITE" id="PS50110">
    <property type="entry name" value="RESPONSE_REGULATORY"/>
    <property type="match status" value="1"/>
</dbReference>
<dbReference type="CDD" id="cd16922">
    <property type="entry name" value="HATPase_EvgS-ArcB-TorS-like"/>
    <property type="match status" value="1"/>
</dbReference>
<dbReference type="GO" id="GO:0000155">
    <property type="term" value="F:phosphorelay sensor kinase activity"/>
    <property type="evidence" value="ECO:0007669"/>
    <property type="project" value="InterPro"/>
</dbReference>
<feature type="domain" description="Histidine kinase" evidence="8">
    <location>
        <begin position="37"/>
        <end position="260"/>
    </location>
</feature>
<protein>
    <recommendedName>
        <fullName evidence="2">histidine kinase</fullName>
        <ecNumber evidence="2">2.7.13.3</ecNumber>
    </recommendedName>
</protein>